<dbReference type="InterPro" id="IPR050199">
    <property type="entry name" value="IgHV"/>
</dbReference>
<keyword evidence="2" id="KW-1185">Reference proteome</keyword>
<reference evidence="1 2" key="1">
    <citation type="submission" date="2009-06" db="EMBL/GenBank/DDBJ databases">
        <title>The Genome Sequence of Loxodonta africana (African elephant).</title>
        <authorList>
            <person name="Di Palma F."/>
            <person name="Heiman D."/>
            <person name="Young S."/>
            <person name="Johnson J."/>
            <person name="Lander E.S."/>
            <person name="Lindblad-Toh K."/>
        </authorList>
    </citation>
    <scope>NUCLEOTIDE SEQUENCE [LARGE SCALE GENOMIC DNA]</scope>
    <source>
        <strain evidence="1 2">Isolate ISIS603380</strain>
    </source>
</reference>
<dbReference type="InterPro" id="IPR036179">
    <property type="entry name" value="Ig-like_dom_sf"/>
</dbReference>
<evidence type="ECO:0000313" key="1">
    <source>
        <dbReference type="Ensembl" id="ENSLAFP00000026224.1"/>
    </source>
</evidence>
<sequence length="146" mass="16150">QSPRWKRLTMMSFSPDAFSKLRLQMSGPGLVKASQNLFPICLFLDSLSQSVVTVGTRSACLKEVLQWFLKMCYNRGTASALSLKGQLPISRDMSKSLSLQVSFMAAKDLAMYYCVRVTIEAGGAWAAGGAQHEEMWYLLLLVAVES</sequence>
<accession>G3UEG6</accession>
<reference evidence="1" key="2">
    <citation type="submission" date="2025-08" db="UniProtKB">
        <authorList>
            <consortium name="Ensembl"/>
        </authorList>
    </citation>
    <scope>IDENTIFICATION</scope>
    <source>
        <strain evidence="1">Isolate ISIS603380</strain>
    </source>
</reference>
<dbReference type="Gene3D" id="2.60.40.10">
    <property type="entry name" value="Immunoglobulins"/>
    <property type="match status" value="1"/>
</dbReference>
<dbReference type="AlphaFoldDB" id="G3UEG6"/>
<protein>
    <recommendedName>
        <fullName evidence="3">Immunoglobulin V-set domain-containing protein</fullName>
    </recommendedName>
</protein>
<evidence type="ECO:0008006" key="3">
    <source>
        <dbReference type="Google" id="ProtNLM"/>
    </source>
</evidence>
<organism evidence="1 2">
    <name type="scientific">Loxodonta africana</name>
    <name type="common">African elephant</name>
    <dbReference type="NCBI Taxonomy" id="9785"/>
    <lineage>
        <taxon>Eukaryota</taxon>
        <taxon>Metazoa</taxon>
        <taxon>Chordata</taxon>
        <taxon>Craniata</taxon>
        <taxon>Vertebrata</taxon>
        <taxon>Euteleostomi</taxon>
        <taxon>Mammalia</taxon>
        <taxon>Eutheria</taxon>
        <taxon>Afrotheria</taxon>
        <taxon>Proboscidea</taxon>
        <taxon>Elephantidae</taxon>
        <taxon>Loxodonta</taxon>
    </lineage>
</organism>
<evidence type="ECO:0000313" key="2">
    <source>
        <dbReference type="Proteomes" id="UP000007646"/>
    </source>
</evidence>
<dbReference type="Proteomes" id="UP000007646">
    <property type="component" value="Unassembled WGS sequence"/>
</dbReference>
<dbReference type="PANTHER" id="PTHR23266">
    <property type="entry name" value="IMMUNOGLOBULIN HEAVY CHAIN"/>
    <property type="match status" value="1"/>
</dbReference>
<reference evidence="1" key="3">
    <citation type="submission" date="2025-09" db="UniProtKB">
        <authorList>
            <consortium name="Ensembl"/>
        </authorList>
    </citation>
    <scope>IDENTIFICATION</scope>
    <source>
        <strain evidence="1">Isolate ISIS603380</strain>
    </source>
</reference>
<dbReference type="SUPFAM" id="SSF48726">
    <property type="entry name" value="Immunoglobulin"/>
    <property type="match status" value="1"/>
</dbReference>
<dbReference type="InterPro" id="IPR013783">
    <property type="entry name" value="Ig-like_fold"/>
</dbReference>
<proteinExistence type="predicted"/>
<dbReference type="Ensembl" id="ENSLAFT00000026966.1">
    <property type="protein sequence ID" value="ENSLAFP00000026224.1"/>
    <property type="gene ID" value="ENSLAFG00000026584.1"/>
</dbReference>
<name>G3UEG6_LOXAF</name>
<dbReference type="InParanoid" id="G3UEG6"/>